<dbReference type="InterPro" id="IPR013155">
    <property type="entry name" value="M/V/L/I-tRNA-synth_anticd-bd"/>
</dbReference>
<dbReference type="SUPFAM" id="SSF50677">
    <property type="entry name" value="ValRS/IleRS/LeuRS editing domain"/>
    <property type="match status" value="1"/>
</dbReference>
<dbReference type="GO" id="GO:0005829">
    <property type="term" value="C:cytosol"/>
    <property type="evidence" value="ECO:0007669"/>
    <property type="project" value="TreeGrafter"/>
</dbReference>
<sequence>MDYKDTLNLPSTSFPMKANLALKELEIQGRWDEMGLYELIRESRKDAEKFTLHDGPPYANGHIHSGHALNKILKDIIVKVKTMEGFDAPYVPGWDCHGLPIEREVDKKLGKAKLGMTKAEIRQNCREYAGKFVEIQKDEFIRLGVLGDWENPYLTMNHDYEIGTIREFAKFVKNGGVYRGFKPVHWCSSCRTALAEAEVEHADHKSPSIFTKFKLSGKDAKSLGLPENDTYLVIWTTTPWTLPANLAVCLHPDFDYSAVKSGDEVLILATDLKEQCMKTFEREDFEVIASFSGTKFENMTARHPFLEQDSLVIVGDHVTLEQGTGLVHTAPGHGQEDYVIGQKYGLEVFNPVDSAGRFMADTPHFAGKKVQDANPDVIELLREKGALLFTEKISHSYPHCWRCRNPIIFRATAQWFISMEKNDLRIKSLEAIRNIKWTPAWGEERIFGMIENRPDWCVSRQRTWGVPITSFHCKKCEETLFNGEVADHVANVLEKEGLDVWFTKPAENFLPDGAKCEKCGGAEFDKGRDILDVWFDSGVSHALVVDKRPNLSWPSDLYIEGSDQHRGWFHTSLLEAIGTCSKAPYKGALTHGYVVDGKGKKMSKSQGNVIAPETIIKRYGAEIVRLWVASEDYREDIRLSDEILRRLTEAYRKIRNTIRFMLGNLSDFNPDTDLVPFEDRTEIDRVIILKFRKLTKKVIEALDRYDFHVFYHAMHNFCVVDLSAFYLDIIKDRIYTYPKTGELRRSAQSTLYELTNGMLRLMAPVLSFTAEEAWGNLPGDAAKREKSVHLATFPESDIGASDEKLLSDWDRIVEIRDEVNRALELARQKKIVGHSLDAEVELTLFQADRKILEKHIDGLQYLFIVSKMTIADEQTAEDVFKSETVPGLTALVTRSTGEKCERCWNYSHTVGTNTDHPQVCERCAGNLAAFK</sequence>
<dbReference type="NCBIfam" id="TIGR00392">
    <property type="entry name" value="ileS"/>
    <property type="match status" value="1"/>
</dbReference>
<feature type="domain" description="Zinc finger FPG/IleRS-type" evidence="11">
    <location>
        <begin position="897"/>
        <end position="924"/>
    </location>
</feature>
<evidence type="ECO:0000259" key="11">
    <source>
        <dbReference type="Pfam" id="PF06827"/>
    </source>
</evidence>
<reference evidence="13" key="1">
    <citation type="submission" date="2018-06" db="EMBL/GenBank/DDBJ databases">
        <authorList>
            <person name="Zhirakovskaya E."/>
        </authorList>
    </citation>
    <scope>NUCLEOTIDE SEQUENCE</scope>
</reference>
<dbReference type="InterPro" id="IPR009080">
    <property type="entry name" value="tRNAsynth_Ia_anticodon-bd"/>
</dbReference>
<dbReference type="PANTHER" id="PTHR42765:SF1">
    <property type="entry name" value="ISOLEUCINE--TRNA LIGASE, MITOCHONDRIAL"/>
    <property type="match status" value="1"/>
</dbReference>
<keyword evidence="6" id="KW-0648">Protein biosynthesis</keyword>
<dbReference type="SUPFAM" id="SSF52374">
    <property type="entry name" value="Nucleotidylyl transferase"/>
    <property type="match status" value="1"/>
</dbReference>
<dbReference type="InterPro" id="IPR023585">
    <property type="entry name" value="Ile-tRNA-ligase_type1"/>
</dbReference>
<comment type="catalytic activity">
    <reaction evidence="9">
        <text>tRNA(Ile) + L-isoleucine + ATP = L-isoleucyl-tRNA(Ile) + AMP + diphosphate</text>
        <dbReference type="Rhea" id="RHEA:11060"/>
        <dbReference type="Rhea" id="RHEA-COMP:9666"/>
        <dbReference type="Rhea" id="RHEA-COMP:9695"/>
        <dbReference type="ChEBI" id="CHEBI:30616"/>
        <dbReference type="ChEBI" id="CHEBI:33019"/>
        <dbReference type="ChEBI" id="CHEBI:58045"/>
        <dbReference type="ChEBI" id="CHEBI:78442"/>
        <dbReference type="ChEBI" id="CHEBI:78528"/>
        <dbReference type="ChEBI" id="CHEBI:456215"/>
        <dbReference type="EC" id="6.1.1.5"/>
    </reaction>
</comment>
<proteinExistence type="inferred from homology"/>
<dbReference type="Gene3D" id="3.90.740.10">
    <property type="entry name" value="Valyl/Leucyl/Isoleucyl-tRNA synthetase, editing domain"/>
    <property type="match status" value="1"/>
</dbReference>
<dbReference type="PRINTS" id="PR00984">
    <property type="entry name" value="TRNASYNTHILE"/>
</dbReference>
<dbReference type="EC" id="6.1.1.5" evidence="1"/>
<dbReference type="Pfam" id="PF08264">
    <property type="entry name" value="Anticodon_1"/>
    <property type="match status" value="1"/>
</dbReference>
<dbReference type="InterPro" id="IPR002301">
    <property type="entry name" value="Ile-tRNA-ligase"/>
</dbReference>
<evidence type="ECO:0000256" key="7">
    <source>
        <dbReference type="ARBA" id="ARBA00023146"/>
    </source>
</evidence>
<dbReference type="HAMAP" id="MF_02002">
    <property type="entry name" value="Ile_tRNA_synth_type1"/>
    <property type="match status" value="1"/>
</dbReference>
<dbReference type="FunFam" id="1.10.730.20:FF:000001">
    <property type="entry name" value="Isoleucine--tRNA ligase"/>
    <property type="match status" value="1"/>
</dbReference>
<keyword evidence="3 13" id="KW-0436">Ligase</keyword>
<dbReference type="InterPro" id="IPR010663">
    <property type="entry name" value="Znf_FPG/IleRS"/>
</dbReference>
<dbReference type="FunFam" id="3.40.50.620:FF:000152">
    <property type="entry name" value="Isoleucine--tRNA ligase"/>
    <property type="match status" value="1"/>
</dbReference>
<dbReference type="GO" id="GO:0004822">
    <property type="term" value="F:isoleucine-tRNA ligase activity"/>
    <property type="evidence" value="ECO:0007669"/>
    <property type="project" value="UniProtKB-EC"/>
</dbReference>
<dbReference type="SUPFAM" id="SSF47323">
    <property type="entry name" value="Anticodon-binding domain of a subclass of class I aminoacyl-tRNA synthetases"/>
    <property type="match status" value="1"/>
</dbReference>
<protein>
    <recommendedName>
        <fullName evidence="1">isoleucine--tRNA ligase</fullName>
        <ecNumber evidence="1">6.1.1.5</ecNumber>
    </recommendedName>
    <alternativeName>
        <fullName evidence="8">Isoleucyl-tRNA synthetase</fullName>
    </alternativeName>
</protein>
<evidence type="ECO:0000256" key="5">
    <source>
        <dbReference type="ARBA" id="ARBA00022840"/>
    </source>
</evidence>
<dbReference type="Gene3D" id="3.40.50.620">
    <property type="entry name" value="HUPs"/>
    <property type="match status" value="2"/>
</dbReference>
<dbReference type="EMBL" id="UOGC01000021">
    <property type="protein sequence ID" value="VAX16046.1"/>
    <property type="molecule type" value="Genomic_DNA"/>
</dbReference>
<dbReference type="CDD" id="cd00818">
    <property type="entry name" value="IleRS_core"/>
    <property type="match status" value="1"/>
</dbReference>
<evidence type="ECO:0000256" key="2">
    <source>
        <dbReference type="ARBA" id="ARBA00022490"/>
    </source>
</evidence>
<accession>A0A3B1BCN7</accession>
<evidence type="ECO:0000259" key="12">
    <source>
        <dbReference type="Pfam" id="PF08264"/>
    </source>
</evidence>
<dbReference type="Gene3D" id="1.10.10.830">
    <property type="entry name" value="Ile-tRNA synthetase CP2 domain-like"/>
    <property type="match status" value="1"/>
</dbReference>
<dbReference type="GO" id="GO:0000049">
    <property type="term" value="F:tRNA binding"/>
    <property type="evidence" value="ECO:0007669"/>
    <property type="project" value="InterPro"/>
</dbReference>
<dbReference type="GO" id="GO:0002161">
    <property type="term" value="F:aminoacyl-tRNA deacylase activity"/>
    <property type="evidence" value="ECO:0007669"/>
    <property type="project" value="InterPro"/>
</dbReference>
<evidence type="ECO:0000313" key="13">
    <source>
        <dbReference type="EMBL" id="VAX16046.1"/>
    </source>
</evidence>
<dbReference type="Pfam" id="PF00133">
    <property type="entry name" value="tRNA-synt_1"/>
    <property type="match status" value="1"/>
</dbReference>
<dbReference type="AlphaFoldDB" id="A0A3B1BCN7"/>
<feature type="domain" description="Methionyl/Valyl/Leucyl/Isoleucyl-tRNA synthetase anticodon-binding" evidence="12">
    <location>
        <begin position="684"/>
        <end position="841"/>
    </location>
</feature>
<keyword evidence="7 13" id="KW-0030">Aminoacyl-tRNA synthetase</keyword>
<organism evidence="13">
    <name type="scientific">hydrothermal vent metagenome</name>
    <dbReference type="NCBI Taxonomy" id="652676"/>
    <lineage>
        <taxon>unclassified sequences</taxon>
        <taxon>metagenomes</taxon>
        <taxon>ecological metagenomes</taxon>
    </lineage>
</organism>
<dbReference type="CDD" id="cd07960">
    <property type="entry name" value="Anticodon_Ia_Ile_BEm"/>
    <property type="match status" value="1"/>
</dbReference>
<evidence type="ECO:0000256" key="8">
    <source>
        <dbReference type="ARBA" id="ARBA00032665"/>
    </source>
</evidence>
<evidence type="ECO:0000256" key="3">
    <source>
        <dbReference type="ARBA" id="ARBA00022598"/>
    </source>
</evidence>
<dbReference type="Pfam" id="PF06827">
    <property type="entry name" value="zf-FPG_IleRS"/>
    <property type="match status" value="1"/>
</dbReference>
<keyword evidence="5" id="KW-0067">ATP-binding</keyword>
<evidence type="ECO:0000259" key="10">
    <source>
        <dbReference type="Pfam" id="PF00133"/>
    </source>
</evidence>
<dbReference type="Gene3D" id="1.10.730.20">
    <property type="match status" value="1"/>
</dbReference>
<dbReference type="InterPro" id="IPR014729">
    <property type="entry name" value="Rossmann-like_a/b/a_fold"/>
</dbReference>
<evidence type="ECO:0000256" key="9">
    <source>
        <dbReference type="ARBA" id="ARBA00048359"/>
    </source>
</evidence>
<evidence type="ECO:0000256" key="6">
    <source>
        <dbReference type="ARBA" id="ARBA00022917"/>
    </source>
</evidence>
<dbReference type="InterPro" id="IPR009008">
    <property type="entry name" value="Val/Leu/Ile-tRNA-synth_edit"/>
</dbReference>
<evidence type="ECO:0000256" key="1">
    <source>
        <dbReference type="ARBA" id="ARBA00013165"/>
    </source>
</evidence>
<feature type="domain" description="Aminoacyl-tRNA synthetase class Ia" evidence="10">
    <location>
        <begin position="27"/>
        <end position="640"/>
    </location>
</feature>
<dbReference type="InterPro" id="IPR002300">
    <property type="entry name" value="aa-tRNA-synth_Ia"/>
</dbReference>
<dbReference type="GO" id="GO:0005524">
    <property type="term" value="F:ATP binding"/>
    <property type="evidence" value="ECO:0007669"/>
    <property type="project" value="UniProtKB-KW"/>
</dbReference>
<dbReference type="PANTHER" id="PTHR42765">
    <property type="entry name" value="SOLEUCYL-TRNA SYNTHETASE"/>
    <property type="match status" value="1"/>
</dbReference>
<evidence type="ECO:0000256" key="4">
    <source>
        <dbReference type="ARBA" id="ARBA00022741"/>
    </source>
</evidence>
<dbReference type="GO" id="GO:0006428">
    <property type="term" value="P:isoleucyl-tRNA aminoacylation"/>
    <property type="evidence" value="ECO:0007669"/>
    <property type="project" value="InterPro"/>
</dbReference>
<dbReference type="InterPro" id="IPR033708">
    <property type="entry name" value="Anticodon_Ile_BEm"/>
</dbReference>
<dbReference type="InterPro" id="IPR050081">
    <property type="entry name" value="Ile-tRNA_ligase"/>
</dbReference>
<keyword evidence="4" id="KW-0547">Nucleotide-binding</keyword>
<name>A0A3B1BCN7_9ZZZZ</name>
<keyword evidence="2" id="KW-0963">Cytoplasm</keyword>
<gene>
    <name evidence="13" type="ORF">MNBD_NITROSPINAE01-1363</name>
</gene>